<dbReference type="PANTHER" id="PTHR43798">
    <property type="entry name" value="MONOACYLGLYCEROL LIPASE"/>
    <property type="match status" value="1"/>
</dbReference>
<feature type="domain" description="AB hydrolase-1" evidence="1">
    <location>
        <begin position="4"/>
        <end position="196"/>
    </location>
</feature>
<gene>
    <name evidence="2" type="ORF">H9754_03825</name>
</gene>
<dbReference type="AlphaFoldDB" id="A0A9D2PHR2"/>
<accession>A0A9D2PHR2</accession>
<evidence type="ECO:0000259" key="1">
    <source>
        <dbReference type="Pfam" id="PF12697"/>
    </source>
</evidence>
<organism evidence="2 3">
    <name type="scientific">Candidatus Anaerostipes avistercoris</name>
    <dbReference type="NCBI Taxonomy" id="2838462"/>
    <lineage>
        <taxon>Bacteria</taxon>
        <taxon>Bacillati</taxon>
        <taxon>Bacillota</taxon>
        <taxon>Clostridia</taxon>
        <taxon>Lachnospirales</taxon>
        <taxon>Lachnospiraceae</taxon>
        <taxon>Anaerostipes</taxon>
    </lineage>
</organism>
<dbReference type="GO" id="GO:0016020">
    <property type="term" value="C:membrane"/>
    <property type="evidence" value="ECO:0007669"/>
    <property type="project" value="TreeGrafter"/>
</dbReference>
<proteinExistence type="predicted"/>
<dbReference type="GO" id="GO:0016787">
    <property type="term" value="F:hydrolase activity"/>
    <property type="evidence" value="ECO:0007669"/>
    <property type="project" value="UniProtKB-KW"/>
</dbReference>
<reference evidence="2" key="1">
    <citation type="journal article" date="2021" name="PeerJ">
        <title>Extensive microbial diversity within the chicken gut microbiome revealed by metagenomics and culture.</title>
        <authorList>
            <person name="Gilroy R."/>
            <person name="Ravi A."/>
            <person name="Getino M."/>
            <person name="Pursley I."/>
            <person name="Horton D.L."/>
            <person name="Alikhan N.F."/>
            <person name="Baker D."/>
            <person name="Gharbi K."/>
            <person name="Hall N."/>
            <person name="Watson M."/>
            <person name="Adriaenssens E.M."/>
            <person name="Foster-Nyarko E."/>
            <person name="Jarju S."/>
            <person name="Secka A."/>
            <person name="Antonio M."/>
            <person name="Oren A."/>
            <person name="Chaudhuri R.R."/>
            <person name="La Ragione R."/>
            <person name="Hildebrand F."/>
            <person name="Pallen M.J."/>
        </authorList>
    </citation>
    <scope>NUCLEOTIDE SEQUENCE</scope>
    <source>
        <strain evidence="2">ChiSjej3B21-8574</strain>
    </source>
</reference>
<sequence length="198" mass="22207">MKTIFLHGLGQTAHDWQAVIQRISLSDIDCLELFSLPEGNISYSEILTKLEERYEREDEPFRLCGLSLGALLALDYAICHGDKVDSLVLIGAQYKIPTRMIDFQNFIFRCMPEKTFKNMGMPKKDTIQLSHSMRTLDFSSRLMDVTCPAVIICGEKDRANLKASKQLAELLPQAELHIVPGAGHEINKESPEAIAAVL</sequence>
<reference evidence="2" key="2">
    <citation type="submission" date="2021-04" db="EMBL/GenBank/DDBJ databases">
        <authorList>
            <person name="Gilroy R."/>
        </authorList>
    </citation>
    <scope>NUCLEOTIDE SEQUENCE</scope>
    <source>
        <strain evidence="2">ChiSjej3B21-8574</strain>
    </source>
</reference>
<protein>
    <submittedName>
        <fullName evidence="2">Alpha/beta fold hydrolase</fullName>
    </submittedName>
</protein>
<dbReference type="Pfam" id="PF12697">
    <property type="entry name" value="Abhydrolase_6"/>
    <property type="match status" value="1"/>
</dbReference>
<dbReference type="InterPro" id="IPR000073">
    <property type="entry name" value="AB_hydrolase_1"/>
</dbReference>
<keyword evidence="2" id="KW-0378">Hydrolase</keyword>
<name>A0A9D2PHR2_9FIRM</name>
<dbReference type="SUPFAM" id="SSF53474">
    <property type="entry name" value="alpha/beta-Hydrolases"/>
    <property type="match status" value="1"/>
</dbReference>
<dbReference type="EMBL" id="DWWD01000020">
    <property type="protein sequence ID" value="HJC49700.1"/>
    <property type="molecule type" value="Genomic_DNA"/>
</dbReference>
<evidence type="ECO:0000313" key="3">
    <source>
        <dbReference type="Proteomes" id="UP000823904"/>
    </source>
</evidence>
<dbReference type="InterPro" id="IPR029058">
    <property type="entry name" value="AB_hydrolase_fold"/>
</dbReference>
<comment type="caution">
    <text evidence="2">The sequence shown here is derived from an EMBL/GenBank/DDBJ whole genome shotgun (WGS) entry which is preliminary data.</text>
</comment>
<dbReference type="InterPro" id="IPR050266">
    <property type="entry name" value="AB_hydrolase_sf"/>
</dbReference>
<evidence type="ECO:0000313" key="2">
    <source>
        <dbReference type="EMBL" id="HJC49700.1"/>
    </source>
</evidence>
<dbReference type="PANTHER" id="PTHR43798:SF33">
    <property type="entry name" value="HYDROLASE, PUTATIVE (AFU_ORTHOLOGUE AFUA_2G14860)-RELATED"/>
    <property type="match status" value="1"/>
</dbReference>
<dbReference type="Proteomes" id="UP000823904">
    <property type="component" value="Unassembled WGS sequence"/>
</dbReference>
<dbReference type="Gene3D" id="3.40.50.1820">
    <property type="entry name" value="alpha/beta hydrolase"/>
    <property type="match status" value="1"/>
</dbReference>